<evidence type="ECO:0000256" key="1">
    <source>
        <dbReference type="SAM" id="MobiDB-lite"/>
    </source>
</evidence>
<feature type="compositionally biased region" description="Polar residues" evidence="1">
    <location>
        <begin position="1"/>
        <end position="16"/>
    </location>
</feature>
<feature type="region of interest" description="Disordered" evidence="1">
    <location>
        <begin position="1"/>
        <end position="20"/>
    </location>
</feature>
<gene>
    <name evidence="2" type="ORF">AB0E61_18985</name>
</gene>
<feature type="compositionally biased region" description="Pro residues" evidence="1">
    <location>
        <begin position="234"/>
        <end position="245"/>
    </location>
</feature>
<comment type="caution">
    <text evidence="2">The sequence shown here is derived from an EMBL/GenBank/DDBJ whole genome shotgun (WGS) entry which is preliminary data.</text>
</comment>
<evidence type="ECO:0000313" key="2">
    <source>
        <dbReference type="EMBL" id="MEU3712166.1"/>
    </source>
</evidence>
<sequence>MPRPSITITAEPSGSVTAKGADDDVSATLLTHAGFQQIEDWYGRRHRLPTTTPVAERVAIATHAAEMLHAARYDVDLDHRLDATRMATPARPLGPYTAGAELLRITDQIRSAENGEDLRHAVDHLLHPEHGALERAREALEAAGEQINDLDDSVYRVADQFGVAAELVSAAQSELVEYEAALGRINSAQQARVETRARSAPPPDSRSAALSSSPAAAKAKVSPTPGAGGAAPAVHPPQAPGPRTR</sequence>
<evidence type="ECO:0000313" key="3">
    <source>
        <dbReference type="Proteomes" id="UP001550853"/>
    </source>
</evidence>
<dbReference type="EMBL" id="JBEZVI010000015">
    <property type="protein sequence ID" value="MEU3712166.1"/>
    <property type="molecule type" value="Genomic_DNA"/>
</dbReference>
<protein>
    <submittedName>
        <fullName evidence="2">Uncharacterized protein</fullName>
    </submittedName>
</protein>
<accession>A0ABV2Z2D9</accession>
<proteinExistence type="predicted"/>
<reference evidence="2 3" key="1">
    <citation type="submission" date="2024-06" db="EMBL/GenBank/DDBJ databases">
        <title>The Natural Products Discovery Center: Release of the First 8490 Sequenced Strains for Exploring Actinobacteria Biosynthetic Diversity.</title>
        <authorList>
            <person name="Kalkreuter E."/>
            <person name="Kautsar S.A."/>
            <person name="Yang D."/>
            <person name="Bader C.D."/>
            <person name="Teijaro C.N."/>
            <person name="Fluegel L."/>
            <person name="Davis C.M."/>
            <person name="Simpson J.R."/>
            <person name="Lauterbach L."/>
            <person name="Steele A.D."/>
            <person name="Gui C."/>
            <person name="Meng S."/>
            <person name="Li G."/>
            <person name="Viehrig K."/>
            <person name="Ye F."/>
            <person name="Su P."/>
            <person name="Kiefer A.F."/>
            <person name="Nichols A."/>
            <person name="Cepeda A.J."/>
            <person name="Yan W."/>
            <person name="Fan B."/>
            <person name="Jiang Y."/>
            <person name="Adhikari A."/>
            <person name="Zheng C.-J."/>
            <person name="Schuster L."/>
            <person name="Cowan T.M."/>
            <person name="Smanski M.J."/>
            <person name="Chevrette M.G."/>
            <person name="De Carvalho L.P.S."/>
            <person name="Shen B."/>
        </authorList>
    </citation>
    <scope>NUCLEOTIDE SEQUENCE [LARGE SCALE GENOMIC DNA]</scope>
    <source>
        <strain evidence="2 3">NPDC033039</strain>
    </source>
</reference>
<dbReference type="RefSeq" id="WP_030284951.1">
    <property type="nucleotide sequence ID" value="NZ_JBEZVI010000015.1"/>
</dbReference>
<organism evidence="2 3">
    <name type="scientific">Streptomyces catenulae</name>
    <dbReference type="NCBI Taxonomy" id="66875"/>
    <lineage>
        <taxon>Bacteria</taxon>
        <taxon>Bacillati</taxon>
        <taxon>Actinomycetota</taxon>
        <taxon>Actinomycetes</taxon>
        <taxon>Kitasatosporales</taxon>
        <taxon>Streptomycetaceae</taxon>
        <taxon>Streptomyces</taxon>
    </lineage>
</organism>
<dbReference type="Proteomes" id="UP001550853">
    <property type="component" value="Unassembled WGS sequence"/>
</dbReference>
<name>A0ABV2Z2D9_9ACTN</name>
<feature type="region of interest" description="Disordered" evidence="1">
    <location>
        <begin position="188"/>
        <end position="245"/>
    </location>
</feature>
<feature type="compositionally biased region" description="Low complexity" evidence="1">
    <location>
        <begin position="205"/>
        <end position="233"/>
    </location>
</feature>
<keyword evidence="3" id="KW-1185">Reference proteome</keyword>